<dbReference type="PANTHER" id="PTHR43081">
    <property type="entry name" value="ADENYLATE CYCLASE, TERMINAL-DIFFERENTIATION SPECIFIC-RELATED"/>
    <property type="match status" value="1"/>
</dbReference>
<dbReference type="GO" id="GO:0009190">
    <property type="term" value="P:cyclic nucleotide biosynthetic process"/>
    <property type="evidence" value="ECO:0007669"/>
    <property type="project" value="InterPro"/>
</dbReference>
<dbReference type="Proteomes" id="UP000177268">
    <property type="component" value="Unassembled WGS sequence"/>
</dbReference>
<dbReference type="CDD" id="cd07302">
    <property type="entry name" value="CHD"/>
    <property type="match status" value="1"/>
</dbReference>
<dbReference type="SUPFAM" id="SSF55073">
    <property type="entry name" value="Nucleotide cyclase"/>
    <property type="match status" value="1"/>
</dbReference>
<dbReference type="STRING" id="1798370.A2Z00_04785"/>
<dbReference type="InterPro" id="IPR001054">
    <property type="entry name" value="A/G_cyclase"/>
</dbReference>
<dbReference type="Gene3D" id="3.30.70.1230">
    <property type="entry name" value="Nucleotide cyclase"/>
    <property type="match status" value="1"/>
</dbReference>
<organism evidence="2 3">
    <name type="scientific">Candidatus Gottesmanbacteria bacterium RBG_13_45_10</name>
    <dbReference type="NCBI Taxonomy" id="1798370"/>
    <lineage>
        <taxon>Bacteria</taxon>
        <taxon>Candidatus Gottesmaniibacteriota</taxon>
    </lineage>
</organism>
<dbReference type="InterPro" id="IPR050697">
    <property type="entry name" value="Adenylyl/Guanylyl_Cyclase_3/4"/>
</dbReference>
<comment type="caution">
    <text evidence="2">The sequence shown here is derived from an EMBL/GenBank/DDBJ whole genome shotgun (WGS) entry which is preliminary data.</text>
</comment>
<name>A0A1F5ZG06_9BACT</name>
<proteinExistence type="predicted"/>
<protein>
    <recommendedName>
        <fullName evidence="1">Guanylate cyclase domain-containing protein</fullName>
    </recommendedName>
</protein>
<evidence type="ECO:0000259" key="1">
    <source>
        <dbReference type="PROSITE" id="PS50125"/>
    </source>
</evidence>
<dbReference type="GO" id="GO:0035556">
    <property type="term" value="P:intracellular signal transduction"/>
    <property type="evidence" value="ECO:0007669"/>
    <property type="project" value="InterPro"/>
</dbReference>
<evidence type="ECO:0000313" key="2">
    <source>
        <dbReference type="EMBL" id="OGG11370.1"/>
    </source>
</evidence>
<dbReference type="InterPro" id="IPR029787">
    <property type="entry name" value="Nucleotide_cyclase"/>
</dbReference>
<dbReference type="Pfam" id="PF00211">
    <property type="entry name" value="Guanylate_cyc"/>
    <property type="match status" value="1"/>
</dbReference>
<sequence>MDNLEASKDPRRTETIRILHLETARNEIQIQQLKSLGDFEFALSLLEQETYIPLMQTIPEGLARVLHVETVAIYHGEQVITNEPRREGAEEVPFTWYTGDAMRHYTQENPSLLQTMAEGDVQQSESSMTVPMVATIGRKVVPLGAIAVGWDVKEDPGYTVNQEVFNRAARLIAGHIVNTITRQSADRFSDPRLIRMLARNPRILEDGITCEATILFSDIKGSTTQGERLRARDLRLLLNEYHKEVTSVLIHYRALVDKYLGDGVMGIFGAVPDEEHASDPSYAAAISVCAALEVQEAVRRHNEHKEELLKQGLATTPVLQLRVGIDTGEVDIGFVGCPTRHDISFVGDRVNSAKRIQELASPGEVVVTKAVIEACEKCGLLLEVTKLDPVKLKGRNGLSDLFIVKKRLPQSTFDYQSL</sequence>
<evidence type="ECO:0000313" key="3">
    <source>
        <dbReference type="Proteomes" id="UP000177268"/>
    </source>
</evidence>
<feature type="domain" description="Guanylate cyclase" evidence="1">
    <location>
        <begin position="213"/>
        <end position="357"/>
    </location>
</feature>
<dbReference type="AlphaFoldDB" id="A0A1F5ZG06"/>
<dbReference type="EMBL" id="MFIZ01000032">
    <property type="protein sequence ID" value="OGG11370.1"/>
    <property type="molecule type" value="Genomic_DNA"/>
</dbReference>
<dbReference type="PANTHER" id="PTHR43081:SF1">
    <property type="entry name" value="ADENYLATE CYCLASE, TERMINAL-DIFFERENTIATION SPECIFIC"/>
    <property type="match status" value="1"/>
</dbReference>
<gene>
    <name evidence="2" type="ORF">A2Z00_04785</name>
</gene>
<reference evidence="2 3" key="1">
    <citation type="journal article" date="2016" name="Nat. Commun.">
        <title>Thousands of microbial genomes shed light on interconnected biogeochemical processes in an aquifer system.</title>
        <authorList>
            <person name="Anantharaman K."/>
            <person name="Brown C.T."/>
            <person name="Hug L.A."/>
            <person name="Sharon I."/>
            <person name="Castelle C.J."/>
            <person name="Probst A.J."/>
            <person name="Thomas B.C."/>
            <person name="Singh A."/>
            <person name="Wilkins M.J."/>
            <person name="Karaoz U."/>
            <person name="Brodie E.L."/>
            <person name="Williams K.H."/>
            <person name="Hubbard S.S."/>
            <person name="Banfield J.F."/>
        </authorList>
    </citation>
    <scope>NUCLEOTIDE SEQUENCE [LARGE SCALE GENOMIC DNA]</scope>
</reference>
<accession>A0A1F5ZG06</accession>
<dbReference type="GO" id="GO:0004016">
    <property type="term" value="F:adenylate cyclase activity"/>
    <property type="evidence" value="ECO:0007669"/>
    <property type="project" value="UniProtKB-ARBA"/>
</dbReference>
<dbReference type="PROSITE" id="PS50125">
    <property type="entry name" value="GUANYLATE_CYCLASE_2"/>
    <property type="match status" value="1"/>
</dbReference>
<dbReference type="SMART" id="SM00044">
    <property type="entry name" value="CYCc"/>
    <property type="match status" value="1"/>
</dbReference>